<dbReference type="PANTHER" id="PTHR43685">
    <property type="entry name" value="GLYCOSYLTRANSFERASE"/>
    <property type="match status" value="1"/>
</dbReference>
<dbReference type="PANTHER" id="PTHR43685:SF2">
    <property type="entry name" value="GLYCOSYLTRANSFERASE 2-LIKE DOMAIN-CONTAINING PROTEIN"/>
    <property type="match status" value="1"/>
</dbReference>
<name>F4KKI4_PORAD</name>
<dbReference type="EMBL" id="CP002689">
    <property type="protein sequence ID" value="AEE12909.1"/>
    <property type="molecule type" value="Genomic_DNA"/>
</dbReference>
<dbReference type="CDD" id="cd02525">
    <property type="entry name" value="Succinoglycan_BP_ExoA"/>
    <property type="match status" value="1"/>
</dbReference>
<dbReference type="HOGENOM" id="CLU_025996_19_0_10"/>
<dbReference type="eggNOG" id="COG1215">
    <property type="taxonomic scope" value="Bacteria"/>
</dbReference>
<dbReference type="SUPFAM" id="SSF53448">
    <property type="entry name" value="Nucleotide-diphospho-sugar transferases"/>
    <property type="match status" value="1"/>
</dbReference>
<reference evidence="4" key="1">
    <citation type="submission" date="2011-04" db="EMBL/GenBank/DDBJ databases">
        <title>The complete genome of Porphyromonas asaccharolytica DSM 20707.</title>
        <authorList>
            <person name="Lucas S."/>
            <person name="Han J."/>
            <person name="Lapidus A."/>
            <person name="Bruce D."/>
            <person name="Goodwin L."/>
            <person name="Pitluck S."/>
            <person name="Peters L."/>
            <person name="Kyrpides N."/>
            <person name="Mavromatis K."/>
            <person name="Ivanova N."/>
            <person name="Ovchinnikova G."/>
            <person name="Pagani I."/>
            <person name="Lu M."/>
            <person name="Detter J.C."/>
            <person name="Tapia R."/>
            <person name="Han C."/>
            <person name="Land M."/>
            <person name="Hauser L."/>
            <person name="Markowitz V."/>
            <person name="Cheng J.-F."/>
            <person name="Hugenholtz P."/>
            <person name="Woyke T."/>
            <person name="Wu D."/>
            <person name="Gronow S."/>
            <person name="Wellnitz S."/>
            <person name="Brambilla E."/>
            <person name="Klenk H.-P."/>
            <person name="Eisen J.A."/>
        </authorList>
    </citation>
    <scope>NUCLEOTIDE SEQUENCE [LARGE SCALE GENOMIC DNA]</scope>
    <source>
        <strain evidence="4">ATCC 25260 / DSM 20707 / VPI 4198</strain>
    </source>
</reference>
<evidence type="ECO:0000256" key="1">
    <source>
        <dbReference type="SAM" id="Phobius"/>
    </source>
</evidence>
<protein>
    <submittedName>
        <fullName evidence="3">Glycosyl transferase family 2</fullName>
    </submittedName>
</protein>
<evidence type="ECO:0000313" key="3">
    <source>
        <dbReference type="EMBL" id="AEE12909.1"/>
    </source>
</evidence>
<dbReference type="AlphaFoldDB" id="F4KKI4"/>
<dbReference type="GO" id="GO:0016740">
    <property type="term" value="F:transferase activity"/>
    <property type="evidence" value="ECO:0007669"/>
    <property type="project" value="UniProtKB-KW"/>
</dbReference>
<sequence>MCPTVSVIIPAYNEERFIEDCLNSVYQQDYPKELLEVIVVDGNSHDRTAEIIREKFPQVKLLHNPRKIVPISMNMGLEKAQGVYVIRLDAHCTYPTNYFSRLIEFMETHPEADNVGGVWNTLPANSSAQAQAIAIALTSKFGMGNAEYRLGAKEVKEVDTVPFGCYRREVFDKIGGYDEELTRNQDNELNSRLKQHGGRIFLLPDLLIDYYARPTVRKCGRMFYQYGLFNPLVDKKLGQFTSLRRMVPLFFVLYLILFVVLSIILPKLTLWFAIPLLLYLLIDIVASLQHIAKPKVALWLLCIYPVIHVNYGIGYLDGILRLLFNRSFVAEANR</sequence>
<organism evidence="3 4">
    <name type="scientific">Porphyromonas asaccharolytica (strain ATCC 25260 / DSM 20707 / BCRC 10618 / CCUG 7834 / JCM 6326 / LMG 13178 / VPI 4198 / B440)</name>
    <name type="common">Bacteroides asaccharolyticus</name>
    <dbReference type="NCBI Taxonomy" id="879243"/>
    <lineage>
        <taxon>Bacteria</taxon>
        <taxon>Pseudomonadati</taxon>
        <taxon>Bacteroidota</taxon>
        <taxon>Bacteroidia</taxon>
        <taxon>Bacteroidales</taxon>
        <taxon>Porphyromonadaceae</taxon>
        <taxon>Porphyromonas</taxon>
    </lineage>
</organism>
<dbReference type="Pfam" id="PF00535">
    <property type="entry name" value="Glycos_transf_2"/>
    <property type="match status" value="1"/>
</dbReference>
<dbReference type="Proteomes" id="UP000006545">
    <property type="component" value="Chromosome"/>
</dbReference>
<keyword evidence="4" id="KW-1185">Reference proteome</keyword>
<keyword evidence="1" id="KW-1133">Transmembrane helix</keyword>
<dbReference type="STRING" id="879243.Poras_0966"/>
<dbReference type="InterPro" id="IPR050834">
    <property type="entry name" value="Glycosyltransf_2"/>
</dbReference>
<gene>
    <name evidence="3" type="ordered locus">Poras_0966</name>
</gene>
<feature type="transmembrane region" description="Helical" evidence="1">
    <location>
        <begin position="246"/>
        <end position="264"/>
    </location>
</feature>
<accession>F4KKI4</accession>
<keyword evidence="1" id="KW-0472">Membrane</keyword>
<evidence type="ECO:0000313" key="4">
    <source>
        <dbReference type="Proteomes" id="UP000006545"/>
    </source>
</evidence>
<feature type="domain" description="Glycosyltransferase 2-like" evidence="2">
    <location>
        <begin position="6"/>
        <end position="174"/>
    </location>
</feature>
<dbReference type="InterPro" id="IPR001173">
    <property type="entry name" value="Glyco_trans_2-like"/>
</dbReference>
<proteinExistence type="predicted"/>
<feature type="transmembrane region" description="Helical" evidence="1">
    <location>
        <begin position="296"/>
        <end position="316"/>
    </location>
</feature>
<dbReference type="InterPro" id="IPR029044">
    <property type="entry name" value="Nucleotide-diphossugar_trans"/>
</dbReference>
<dbReference type="Gene3D" id="3.90.550.10">
    <property type="entry name" value="Spore Coat Polysaccharide Biosynthesis Protein SpsA, Chain A"/>
    <property type="match status" value="1"/>
</dbReference>
<dbReference type="KEGG" id="pah:Poras_0966"/>
<keyword evidence="3" id="KW-0808">Transferase</keyword>
<keyword evidence="1" id="KW-0812">Transmembrane</keyword>
<feature type="transmembrane region" description="Helical" evidence="1">
    <location>
        <begin position="270"/>
        <end position="289"/>
    </location>
</feature>
<dbReference type="OrthoDB" id="9810303at2"/>
<evidence type="ECO:0000259" key="2">
    <source>
        <dbReference type="Pfam" id="PF00535"/>
    </source>
</evidence>
<dbReference type="RefSeq" id="WP_013760391.1">
    <property type="nucleotide sequence ID" value="NC_015501.1"/>
</dbReference>